<evidence type="ECO:0000313" key="16">
    <source>
        <dbReference type="EMBL" id="MBR8671558.1"/>
    </source>
</evidence>
<evidence type="ECO:0000256" key="13">
    <source>
        <dbReference type="SAM" id="Phobius"/>
    </source>
</evidence>
<dbReference type="Gene3D" id="1.10.287.130">
    <property type="match status" value="1"/>
</dbReference>
<dbReference type="PANTHER" id="PTHR43711:SF30">
    <property type="entry name" value="HISTIDINE KINASE"/>
    <property type="match status" value="1"/>
</dbReference>
<dbReference type="InterPro" id="IPR003661">
    <property type="entry name" value="HisK_dim/P_dom"/>
</dbReference>
<dbReference type="PANTHER" id="PTHR43711">
    <property type="entry name" value="TWO-COMPONENT HISTIDINE KINASE"/>
    <property type="match status" value="1"/>
</dbReference>
<evidence type="ECO:0000256" key="7">
    <source>
        <dbReference type="ARBA" id="ARBA00022741"/>
    </source>
</evidence>
<dbReference type="FunFam" id="1.10.287.130:FF:000001">
    <property type="entry name" value="Two-component sensor histidine kinase"/>
    <property type="match status" value="1"/>
</dbReference>
<keyword evidence="10" id="KW-0902">Two-component regulatory system</keyword>
<keyword evidence="9" id="KW-0067">ATP-binding</keyword>
<dbReference type="PROSITE" id="PS50885">
    <property type="entry name" value="HAMP"/>
    <property type="match status" value="1"/>
</dbReference>
<organism evidence="16">
    <name type="scientific">Niallia circulans</name>
    <name type="common">Bacillus circulans</name>
    <dbReference type="NCBI Taxonomy" id="1397"/>
    <lineage>
        <taxon>Bacteria</taxon>
        <taxon>Bacillati</taxon>
        <taxon>Bacillota</taxon>
        <taxon>Bacilli</taxon>
        <taxon>Bacillales</taxon>
        <taxon>Bacillaceae</taxon>
        <taxon>Niallia</taxon>
    </lineage>
</organism>
<evidence type="ECO:0000256" key="9">
    <source>
        <dbReference type="ARBA" id="ARBA00022840"/>
    </source>
</evidence>
<protein>
    <recommendedName>
        <fullName evidence="3">histidine kinase</fullName>
        <ecNumber evidence="3">2.7.13.3</ecNumber>
    </recommendedName>
</protein>
<dbReference type="Pfam" id="PF00512">
    <property type="entry name" value="HisKA"/>
    <property type="match status" value="1"/>
</dbReference>
<evidence type="ECO:0000256" key="12">
    <source>
        <dbReference type="SAM" id="Coils"/>
    </source>
</evidence>
<keyword evidence="4" id="KW-1003">Cell membrane</keyword>
<dbReference type="RefSeq" id="WP_212120727.1">
    <property type="nucleotide sequence ID" value="NZ_JAGTPX020000005.1"/>
</dbReference>
<dbReference type="SUPFAM" id="SSF55874">
    <property type="entry name" value="ATPase domain of HSP90 chaperone/DNA topoisomerase II/histidine kinase"/>
    <property type="match status" value="1"/>
</dbReference>
<dbReference type="CDD" id="cd00075">
    <property type="entry name" value="HATPase"/>
    <property type="match status" value="1"/>
</dbReference>
<dbReference type="GO" id="GO:0000155">
    <property type="term" value="F:phosphorelay sensor kinase activity"/>
    <property type="evidence" value="ECO:0007669"/>
    <property type="project" value="InterPro"/>
</dbReference>
<feature type="domain" description="HAMP" evidence="15">
    <location>
        <begin position="212"/>
        <end position="265"/>
    </location>
</feature>
<dbReference type="PRINTS" id="PR00344">
    <property type="entry name" value="BCTRLSENSOR"/>
</dbReference>
<keyword evidence="13" id="KW-0812">Transmembrane</keyword>
<dbReference type="Gene3D" id="3.30.450.20">
    <property type="entry name" value="PAS domain"/>
    <property type="match status" value="1"/>
</dbReference>
<keyword evidence="5" id="KW-0597">Phosphoprotein</keyword>
<evidence type="ECO:0000256" key="6">
    <source>
        <dbReference type="ARBA" id="ARBA00022679"/>
    </source>
</evidence>
<keyword evidence="8" id="KW-0418">Kinase</keyword>
<evidence type="ECO:0000256" key="1">
    <source>
        <dbReference type="ARBA" id="ARBA00000085"/>
    </source>
</evidence>
<dbReference type="InterPro" id="IPR050736">
    <property type="entry name" value="Sensor_HK_Regulatory"/>
</dbReference>
<accession>A0A941GNG3</accession>
<dbReference type="InterPro" id="IPR036890">
    <property type="entry name" value="HATPase_C_sf"/>
</dbReference>
<dbReference type="GO" id="GO:0005524">
    <property type="term" value="F:ATP binding"/>
    <property type="evidence" value="ECO:0007669"/>
    <property type="project" value="UniProtKB-KW"/>
</dbReference>
<feature type="transmembrane region" description="Helical" evidence="13">
    <location>
        <begin position="188"/>
        <end position="207"/>
    </location>
</feature>
<dbReference type="SUPFAM" id="SSF55781">
    <property type="entry name" value="GAF domain-like"/>
    <property type="match status" value="1"/>
</dbReference>
<sequence length="812" mass="92833">MKIKAYFSKSISRQFVALMCFFSLLFLIGCFFLAIGQKVLNDQYAEKRAKILEKTAIVQTLQDKLETALLDARGYFAFHNSEMRSSALKMDAETNELIGRFKTIATTDEELLLAEELTSFHSYYFKEILPQALLYFEEGETEKVIKISDNGGADRISYIKGSISSYIELMSNELNSKIAELNKNITRLQVSFLAYIILIMTAIYLIGRASIKKIGKPLAELSHVANEIAKGNDAQIKVDSKRADELGTLSVAFYQMYQSVQDKEQDLMAQNEELLAQQDELHAQQTELEEVLNTVQENKESLRRRNELINSISNSLYKNEVLESMIIHLAAILKADRGIILLLKDKAYASYGIVDEGAEQFKNHVFKGMLDRLKKEKDPFIITREMVLSEKGYHLEKGYTHDLYIPVYNSDDEITAVMMLSRFSDPFSVFDKEEFIALAKQISISLDKIELFEQTENDRVLNHDILNTLQEGIQVVCGIGEIILVNDKFEEIVGESKETIFYSGCGWDEWKHQLTAHFKDEEGLLQYIEASIQEKQNKSYSAFMKDGRVINIYAEELYRGDVKFGTILVYRDITKEYEVDRMKSEFVSTVSHELRTPLASILGFTELMINRELKVEKQKKYLQTIYGEAKRLTSLINDFLDIQRMEAGKQTYEKKNIDLLPILERVKDNLSINTPSHIIQINQLVEETMVIGDKAKMEQVMANLLSNAIKYSPNGGKIEINIYKELDQLRVAFKDEGLGIPETAMDKLFTKFYRVDNTDRRKIGGTGLGLSIVQEIMNAHDGKVMVESEYGKGSTLTLVFPLIHAIQEVRQL</sequence>
<dbReference type="EMBL" id="JAGTPX010000023">
    <property type="protein sequence ID" value="MBR8671558.1"/>
    <property type="molecule type" value="Genomic_DNA"/>
</dbReference>
<proteinExistence type="predicted"/>
<dbReference type="PROSITE" id="PS50109">
    <property type="entry name" value="HIS_KIN"/>
    <property type="match status" value="1"/>
</dbReference>
<dbReference type="SMART" id="SM00388">
    <property type="entry name" value="HisKA"/>
    <property type="match status" value="1"/>
</dbReference>
<name>A0A941GNG3_NIACI</name>
<dbReference type="SMART" id="SM00387">
    <property type="entry name" value="HATPase_c"/>
    <property type="match status" value="1"/>
</dbReference>
<keyword evidence="12" id="KW-0175">Coiled coil</keyword>
<dbReference type="InterPro" id="IPR004358">
    <property type="entry name" value="Sig_transdc_His_kin-like_C"/>
</dbReference>
<dbReference type="Gene3D" id="3.30.450.40">
    <property type="match status" value="1"/>
</dbReference>
<dbReference type="SUPFAM" id="SSF55785">
    <property type="entry name" value="PYP-like sensor domain (PAS domain)"/>
    <property type="match status" value="1"/>
</dbReference>
<dbReference type="AlphaFoldDB" id="A0A941GNG3"/>
<evidence type="ECO:0000256" key="4">
    <source>
        <dbReference type="ARBA" id="ARBA00022475"/>
    </source>
</evidence>
<feature type="domain" description="Histidine kinase" evidence="14">
    <location>
        <begin position="589"/>
        <end position="804"/>
    </location>
</feature>
<evidence type="ECO:0000256" key="3">
    <source>
        <dbReference type="ARBA" id="ARBA00012438"/>
    </source>
</evidence>
<dbReference type="Gene3D" id="3.30.565.10">
    <property type="entry name" value="Histidine kinase-like ATPase, C-terminal domain"/>
    <property type="match status" value="1"/>
</dbReference>
<dbReference type="InterPro" id="IPR003594">
    <property type="entry name" value="HATPase_dom"/>
</dbReference>
<evidence type="ECO:0000256" key="8">
    <source>
        <dbReference type="ARBA" id="ARBA00022777"/>
    </source>
</evidence>
<gene>
    <name evidence="16" type="ORF">KD144_18645</name>
</gene>
<evidence type="ECO:0000259" key="14">
    <source>
        <dbReference type="PROSITE" id="PS50109"/>
    </source>
</evidence>
<comment type="caution">
    <text evidence="16">The sequence shown here is derived from an EMBL/GenBank/DDBJ whole genome shotgun (WGS) entry which is preliminary data.</text>
</comment>
<evidence type="ECO:0000256" key="2">
    <source>
        <dbReference type="ARBA" id="ARBA00004651"/>
    </source>
</evidence>
<dbReference type="EC" id="2.7.13.3" evidence="3"/>
<reference evidence="16" key="1">
    <citation type="submission" date="2021-04" db="EMBL/GenBank/DDBJ databases">
        <title>Genomic analysis of electroactive and textile dye degrading Bacillus circulans strain: DC10 isolated from constructed wetland-microbial fuel cells treating textile dye wastewaters.</title>
        <authorList>
            <person name="Patel D.U."/>
            <person name="Desai C.R."/>
        </authorList>
    </citation>
    <scope>NUCLEOTIDE SEQUENCE</scope>
    <source>
        <strain evidence="16">DC10</strain>
    </source>
</reference>
<dbReference type="SMART" id="SM00304">
    <property type="entry name" value="HAMP"/>
    <property type="match status" value="1"/>
</dbReference>
<dbReference type="InterPro" id="IPR029016">
    <property type="entry name" value="GAF-like_dom_sf"/>
</dbReference>
<comment type="subcellular location">
    <subcellularLocation>
        <location evidence="2">Cell membrane</location>
        <topology evidence="2">Multi-pass membrane protein</topology>
    </subcellularLocation>
</comment>
<evidence type="ECO:0000256" key="5">
    <source>
        <dbReference type="ARBA" id="ARBA00022553"/>
    </source>
</evidence>
<dbReference type="InterPro" id="IPR005467">
    <property type="entry name" value="His_kinase_dom"/>
</dbReference>
<keyword evidence="11 13" id="KW-0472">Membrane</keyword>
<dbReference type="SUPFAM" id="SSF158472">
    <property type="entry name" value="HAMP domain-like"/>
    <property type="match status" value="1"/>
</dbReference>
<evidence type="ECO:0000259" key="15">
    <source>
        <dbReference type="PROSITE" id="PS50885"/>
    </source>
</evidence>
<feature type="coiled-coil region" evidence="12">
    <location>
        <begin position="257"/>
        <end position="305"/>
    </location>
</feature>
<comment type="catalytic activity">
    <reaction evidence="1">
        <text>ATP + protein L-histidine = ADP + protein N-phospho-L-histidine.</text>
        <dbReference type="EC" id="2.7.13.3"/>
    </reaction>
</comment>
<dbReference type="InterPro" id="IPR003660">
    <property type="entry name" value="HAMP_dom"/>
</dbReference>
<keyword evidence="13" id="KW-1133">Transmembrane helix</keyword>
<keyword evidence="6" id="KW-0808">Transferase</keyword>
<dbReference type="InterPro" id="IPR036097">
    <property type="entry name" value="HisK_dim/P_sf"/>
</dbReference>
<keyword evidence="7" id="KW-0547">Nucleotide-binding</keyword>
<evidence type="ECO:0000256" key="10">
    <source>
        <dbReference type="ARBA" id="ARBA00023012"/>
    </source>
</evidence>
<dbReference type="Pfam" id="PF00672">
    <property type="entry name" value="HAMP"/>
    <property type="match status" value="1"/>
</dbReference>
<dbReference type="Pfam" id="PF02518">
    <property type="entry name" value="HATPase_c"/>
    <property type="match status" value="1"/>
</dbReference>
<dbReference type="GO" id="GO:0005886">
    <property type="term" value="C:plasma membrane"/>
    <property type="evidence" value="ECO:0007669"/>
    <property type="project" value="UniProtKB-SubCell"/>
</dbReference>
<dbReference type="InterPro" id="IPR035965">
    <property type="entry name" value="PAS-like_dom_sf"/>
</dbReference>
<dbReference type="CDD" id="cd00082">
    <property type="entry name" value="HisKA"/>
    <property type="match status" value="1"/>
</dbReference>
<dbReference type="CDD" id="cd06225">
    <property type="entry name" value="HAMP"/>
    <property type="match status" value="1"/>
</dbReference>
<evidence type="ECO:0000256" key="11">
    <source>
        <dbReference type="ARBA" id="ARBA00023136"/>
    </source>
</evidence>
<dbReference type="FunFam" id="3.30.565.10:FF:000006">
    <property type="entry name" value="Sensor histidine kinase WalK"/>
    <property type="match status" value="1"/>
</dbReference>
<dbReference type="SUPFAM" id="SSF47384">
    <property type="entry name" value="Homodimeric domain of signal transducing histidine kinase"/>
    <property type="match status" value="1"/>
</dbReference>
<dbReference type="PROSITE" id="PS51257">
    <property type="entry name" value="PROKAR_LIPOPROTEIN"/>
    <property type="match status" value="1"/>
</dbReference>
<dbReference type="Gene3D" id="6.10.340.10">
    <property type="match status" value="1"/>
</dbReference>